<dbReference type="RefSeq" id="NP_001395132.1">
    <property type="nucleotide sequence ID" value="NM_001408203.1"/>
</dbReference>
<dbReference type="GO" id="GO:0050830">
    <property type="term" value="P:defense response to Gram-positive bacterium"/>
    <property type="evidence" value="ECO:0007669"/>
    <property type="project" value="UniProtKB-ARBA"/>
</dbReference>
<dbReference type="InterPro" id="IPR020400">
    <property type="entry name" value="CecC/Srx/CECD"/>
</dbReference>
<evidence type="ECO:0000256" key="10">
    <source>
        <dbReference type="SAM" id="SignalP"/>
    </source>
</evidence>
<reference evidence="11 12" key="1">
    <citation type="submission" date="2017-06" db="EMBL/GenBank/DDBJ databases">
        <title>Aedes aegypti genome working group (AGWG) sequencing and assembly.</title>
        <authorList>
            <consortium name="Aedes aegypti Genome Working Group (AGWG)"/>
            <person name="Matthews B.J."/>
        </authorList>
    </citation>
    <scope>NUCLEOTIDE SEQUENCE [LARGE SCALE GENOMIC DNA]</scope>
    <source>
        <strain evidence="11 12">LVP_AGWG</strain>
    </source>
</reference>
<accession>A0A903VTR8</accession>
<evidence type="ECO:0000256" key="4">
    <source>
        <dbReference type="ARBA" id="ARBA00022529"/>
    </source>
</evidence>
<keyword evidence="12" id="KW-1185">Reference proteome</keyword>
<evidence type="ECO:0000256" key="9">
    <source>
        <dbReference type="RuleBase" id="RU003948"/>
    </source>
</evidence>
<dbReference type="OMA" id="MKFNYVF"/>
<dbReference type="PANTHER" id="PTHR38329">
    <property type="entry name" value="CECROPIN-A1-RELATED"/>
    <property type="match status" value="1"/>
</dbReference>
<feature type="signal peptide" evidence="10">
    <location>
        <begin position="1"/>
        <end position="23"/>
    </location>
</feature>
<keyword evidence="3" id="KW-0964">Secreted</keyword>
<dbReference type="Pfam" id="PF00272">
    <property type="entry name" value="Cecropin"/>
    <property type="match status" value="1"/>
</dbReference>
<keyword evidence="6 10" id="KW-0732">Signal</keyword>
<evidence type="ECO:0000313" key="12">
    <source>
        <dbReference type="Proteomes" id="UP000008820"/>
    </source>
</evidence>
<organism evidence="11 12">
    <name type="scientific">Aedes aegypti</name>
    <name type="common">Yellowfever mosquito</name>
    <name type="synonym">Culex aegypti</name>
    <dbReference type="NCBI Taxonomy" id="7159"/>
    <lineage>
        <taxon>Eukaryota</taxon>
        <taxon>Metazoa</taxon>
        <taxon>Ecdysozoa</taxon>
        <taxon>Arthropoda</taxon>
        <taxon>Hexapoda</taxon>
        <taxon>Insecta</taxon>
        <taxon>Pterygota</taxon>
        <taxon>Neoptera</taxon>
        <taxon>Endopterygota</taxon>
        <taxon>Diptera</taxon>
        <taxon>Nematocera</taxon>
        <taxon>Culicoidea</taxon>
        <taxon>Culicidae</taxon>
        <taxon>Culicinae</taxon>
        <taxon>Aedini</taxon>
        <taxon>Aedes</taxon>
        <taxon>Stegomyia</taxon>
    </lineage>
</organism>
<dbReference type="Proteomes" id="UP000008820">
    <property type="component" value="Chromosome 3"/>
</dbReference>
<evidence type="ECO:0000256" key="7">
    <source>
        <dbReference type="ARBA" id="ARBA00022859"/>
    </source>
</evidence>
<dbReference type="SMR" id="A0A903VTR8"/>
<evidence type="ECO:0000256" key="2">
    <source>
        <dbReference type="ARBA" id="ARBA00010680"/>
    </source>
</evidence>
<feature type="chain" id="PRO_5036710407" description="Cecropin" evidence="10">
    <location>
        <begin position="24"/>
        <end position="59"/>
    </location>
</feature>
<dbReference type="EnsemblMetazoa" id="AAEL029104-RA">
    <property type="protein sequence ID" value="AAEL029104-PA"/>
    <property type="gene ID" value="AAEL029104"/>
</dbReference>
<dbReference type="InterPro" id="IPR000875">
    <property type="entry name" value="CecC-like"/>
</dbReference>
<keyword evidence="7 9" id="KW-0391">Immunity</keyword>
<evidence type="ECO:0000313" key="11">
    <source>
        <dbReference type="EnsemblMetazoa" id="AAEL029104-PA"/>
    </source>
</evidence>
<comment type="similarity">
    <text evidence="2 9">Belongs to the cecropin family.</text>
</comment>
<proteinExistence type="inferred from homology"/>
<comment type="subcellular location">
    <subcellularLocation>
        <location evidence="1 9">Secreted</location>
    </subcellularLocation>
</comment>
<dbReference type="GO" id="GO:0045087">
    <property type="term" value="P:innate immune response"/>
    <property type="evidence" value="ECO:0007669"/>
    <property type="project" value="UniProtKB-KW"/>
</dbReference>
<keyword evidence="4 9" id="KW-0929">Antimicrobial</keyword>
<dbReference type="GO" id="GO:0050829">
    <property type="term" value="P:defense response to Gram-negative bacterium"/>
    <property type="evidence" value="ECO:0007669"/>
    <property type="project" value="TreeGrafter"/>
</dbReference>
<dbReference type="GeneID" id="125505911"/>
<evidence type="ECO:0000256" key="3">
    <source>
        <dbReference type="ARBA" id="ARBA00022525"/>
    </source>
</evidence>
<keyword evidence="8 9" id="KW-0044">Antibiotic</keyword>
<dbReference type="GO" id="GO:0005615">
    <property type="term" value="C:extracellular space"/>
    <property type="evidence" value="ECO:0007669"/>
    <property type="project" value="TreeGrafter"/>
</dbReference>
<name>A0A903VTR8_AEDAE</name>
<evidence type="ECO:0000256" key="6">
    <source>
        <dbReference type="ARBA" id="ARBA00022729"/>
    </source>
</evidence>
<dbReference type="GO" id="GO:0019731">
    <property type="term" value="P:antibacterial humoral response"/>
    <property type="evidence" value="ECO:0007669"/>
    <property type="project" value="InterPro"/>
</dbReference>
<evidence type="ECO:0000256" key="5">
    <source>
        <dbReference type="ARBA" id="ARBA00022588"/>
    </source>
</evidence>
<sequence length="59" mass="6316">MNFNKLFLIVILAALLLLGQTEAGRLKKLGKKIERAGKRVFNAAQKGLPVAAGIKGLGR</sequence>
<evidence type="ECO:0000256" key="1">
    <source>
        <dbReference type="ARBA" id="ARBA00004613"/>
    </source>
</evidence>
<protein>
    <recommendedName>
        <fullName evidence="13">Cecropin</fullName>
    </recommendedName>
</protein>
<dbReference type="PANTHER" id="PTHR38329:SF1">
    <property type="entry name" value="CECROPIN-A1-RELATED"/>
    <property type="match status" value="1"/>
</dbReference>
<evidence type="ECO:0008006" key="13">
    <source>
        <dbReference type="Google" id="ProtNLM"/>
    </source>
</evidence>
<reference evidence="11" key="2">
    <citation type="submission" date="2022-10" db="UniProtKB">
        <authorList>
            <consortium name="EnsemblMetazoa"/>
        </authorList>
    </citation>
    <scope>IDENTIFICATION</scope>
    <source>
        <strain evidence="11">LVP_AGWG</strain>
    </source>
</reference>
<evidence type="ECO:0000256" key="8">
    <source>
        <dbReference type="ARBA" id="ARBA00023022"/>
    </source>
</evidence>
<keyword evidence="5 9" id="KW-0399">Innate immunity</keyword>
<dbReference type="AlphaFoldDB" id="A0A903VTR8"/>